<name>A6GKL0_9BACT</name>
<reference evidence="1 2" key="1">
    <citation type="submission" date="2007-06" db="EMBL/GenBank/DDBJ databases">
        <authorList>
            <person name="Shimkets L."/>
            <person name="Ferriera S."/>
            <person name="Johnson J."/>
            <person name="Kravitz S."/>
            <person name="Beeson K."/>
            <person name="Sutton G."/>
            <person name="Rogers Y.-H."/>
            <person name="Friedman R."/>
            <person name="Frazier M."/>
            <person name="Venter J.C."/>
        </authorList>
    </citation>
    <scope>NUCLEOTIDE SEQUENCE [LARGE SCALE GENOMIC DNA]</scope>
    <source>
        <strain evidence="1 2">SIR-1</strain>
    </source>
</reference>
<dbReference type="AlphaFoldDB" id="A6GKL0"/>
<accession>A6GKL0</accession>
<comment type="caution">
    <text evidence="1">The sequence shown here is derived from an EMBL/GenBank/DDBJ whole genome shotgun (WGS) entry which is preliminary data.</text>
</comment>
<dbReference type="InterPro" id="IPR016039">
    <property type="entry name" value="Thiolase-like"/>
</dbReference>
<sequence length="165" mass="17010">MSAGLYLAGAGLVTPVGFGIEANCAAIRGGLDRLDELPWHDDDGLPIIGAAVTGLDEAPVSERLLALLAAVVEESARRWQVERLERLVIAWPSDAPGPCAGEAELLAQLVQRSGVAIGALERVLGDESAGPAALERAAAHLGAGVERCLVCGVDSYLGPRRLAGL</sequence>
<proteinExistence type="predicted"/>
<gene>
    <name evidence="1" type="ORF">PPSIR1_42377</name>
</gene>
<keyword evidence="2" id="KW-1185">Reference proteome</keyword>
<dbReference type="Proteomes" id="UP000005801">
    <property type="component" value="Unassembled WGS sequence"/>
</dbReference>
<evidence type="ECO:0000313" key="2">
    <source>
        <dbReference type="Proteomes" id="UP000005801"/>
    </source>
</evidence>
<dbReference type="GO" id="GO:0016746">
    <property type="term" value="F:acyltransferase activity"/>
    <property type="evidence" value="ECO:0007669"/>
    <property type="project" value="InterPro"/>
</dbReference>
<protein>
    <submittedName>
        <fullName evidence="1">Uncharacterized protein</fullName>
    </submittedName>
</protein>
<organism evidence="1 2">
    <name type="scientific">Plesiocystis pacifica SIR-1</name>
    <dbReference type="NCBI Taxonomy" id="391625"/>
    <lineage>
        <taxon>Bacteria</taxon>
        <taxon>Pseudomonadati</taxon>
        <taxon>Myxococcota</taxon>
        <taxon>Polyangia</taxon>
        <taxon>Nannocystales</taxon>
        <taxon>Nannocystaceae</taxon>
        <taxon>Plesiocystis</taxon>
    </lineage>
</organism>
<dbReference type="STRING" id="391625.PPSIR1_42377"/>
<dbReference type="EMBL" id="ABCS01000206">
    <property type="protein sequence ID" value="EDM73588.1"/>
    <property type="molecule type" value="Genomic_DNA"/>
</dbReference>
<dbReference type="RefSeq" id="WP_006977246.1">
    <property type="nucleotide sequence ID" value="NZ_ABCS01000206.1"/>
</dbReference>
<dbReference type="SUPFAM" id="SSF53901">
    <property type="entry name" value="Thiolase-like"/>
    <property type="match status" value="1"/>
</dbReference>
<dbReference type="OrthoDB" id="3078238at2"/>
<evidence type="ECO:0000313" key="1">
    <source>
        <dbReference type="EMBL" id="EDM73588.1"/>
    </source>
</evidence>
<feature type="non-terminal residue" evidence="1">
    <location>
        <position position="165"/>
    </location>
</feature>